<dbReference type="InterPro" id="IPR036047">
    <property type="entry name" value="F-box-like_dom_sf"/>
</dbReference>
<accession>A0AAD1U4A9</accession>
<dbReference type="EMBL" id="CAMPGE010001460">
    <property type="protein sequence ID" value="CAI2360247.1"/>
    <property type="molecule type" value="Genomic_DNA"/>
</dbReference>
<dbReference type="SUPFAM" id="SSF81383">
    <property type="entry name" value="F-box domain"/>
    <property type="match status" value="1"/>
</dbReference>
<proteinExistence type="predicted"/>
<evidence type="ECO:0000313" key="2">
    <source>
        <dbReference type="Proteomes" id="UP001295684"/>
    </source>
</evidence>
<dbReference type="Proteomes" id="UP001295684">
    <property type="component" value="Unassembled WGS sequence"/>
</dbReference>
<gene>
    <name evidence="1" type="ORF">ECRASSUSDP1_LOCUS1546</name>
</gene>
<dbReference type="AlphaFoldDB" id="A0AAD1U4A9"/>
<name>A0AAD1U4A9_EUPCR</name>
<organism evidence="1 2">
    <name type="scientific">Euplotes crassus</name>
    <dbReference type="NCBI Taxonomy" id="5936"/>
    <lineage>
        <taxon>Eukaryota</taxon>
        <taxon>Sar</taxon>
        <taxon>Alveolata</taxon>
        <taxon>Ciliophora</taxon>
        <taxon>Intramacronucleata</taxon>
        <taxon>Spirotrichea</taxon>
        <taxon>Hypotrichia</taxon>
        <taxon>Euplotida</taxon>
        <taxon>Euplotidae</taxon>
        <taxon>Moneuplotes</taxon>
    </lineage>
</organism>
<evidence type="ECO:0008006" key="3">
    <source>
        <dbReference type="Google" id="ProtNLM"/>
    </source>
</evidence>
<protein>
    <recommendedName>
        <fullName evidence="3">F-box domain-containing protein</fullName>
    </recommendedName>
</protein>
<evidence type="ECO:0000313" key="1">
    <source>
        <dbReference type="EMBL" id="CAI2360247.1"/>
    </source>
</evidence>
<sequence>MGGTQGRLRPICCGTPQIKHKQKIAQKPTPNSKPANVKVILLCLDRILDYLPIEDLCRATAVNKFFCYTATMERLYDKFRVEETESFVETELNALTEDWKSEQKKGKLSKKRMEMMKTDGVVAQKSKERDDLLRKSNISNVTLKLLRK</sequence>
<keyword evidence="2" id="KW-1185">Reference proteome</keyword>
<reference evidence="1" key="1">
    <citation type="submission" date="2023-07" db="EMBL/GenBank/DDBJ databases">
        <authorList>
            <consortium name="AG Swart"/>
            <person name="Singh M."/>
            <person name="Singh A."/>
            <person name="Seah K."/>
            <person name="Emmerich C."/>
        </authorList>
    </citation>
    <scope>NUCLEOTIDE SEQUENCE</scope>
    <source>
        <strain evidence="1">DP1</strain>
    </source>
</reference>
<comment type="caution">
    <text evidence="1">The sequence shown here is derived from an EMBL/GenBank/DDBJ whole genome shotgun (WGS) entry which is preliminary data.</text>
</comment>
<dbReference type="CDD" id="cd09917">
    <property type="entry name" value="F-box_SF"/>
    <property type="match status" value="1"/>
</dbReference>